<gene>
    <name evidence="1" type="ORF">A3C05_03435</name>
</gene>
<comment type="caution">
    <text evidence="1">The sequence shown here is derived from an EMBL/GenBank/DDBJ whole genome shotgun (WGS) entry which is preliminary data.</text>
</comment>
<name>A0A1F5WBB8_9BACT</name>
<proteinExistence type="predicted"/>
<evidence type="ECO:0000313" key="2">
    <source>
        <dbReference type="Proteomes" id="UP000178743"/>
    </source>
</evidence>
<dbReference type="EMBL" id="MFHP01000019">
    <property type="protein sequence ID" value="OGF72591.1"/>
    <property type="molecule type" value="Genomic_DNA"/>
</dbReference>
<dbReference type="Proteomes" id="UP000178743">
    <property type="component" value="Unassembled WGS sequence"/>
</dbReference>
<reference evidence="1 2" key="1">
    <citation type="journal article" date="2016" name="Nat. Commun.">
        <title>Thousands of microbial genomes shed light on interconnected biogeochemical processes in an aquifer system.</title>
        <authorList>
            <person name="Anantharaman K."/>
            <person name="Brown C.T."/>
            <person name="Hug L.A."/>
            <person name="Sharon I."/>
            <person name="Castelle C.J."/>
            <person name="Probst A.J."/>
            <person name="Thomas B.C."/>
            <person name="Singh A."/>
            <person name="Wilkins M.J."/>
            <person name="Karaoz U."/>
            <person name="Brodie E.L."/>
            <person name="Williams K.H."/>
            <person name="Hubbard S.S."/>
            <person name="Banfield J.F."/>
        </authorList>
    </citation>
    <scope>NUCLEOTIDE SEQUENCE [LARGE SCALE GENOMIC DNA]</scope>
</reference>
<organism evidence="1 2">
    <name type="scientific">Candidatus Giovannonibacteria bacterium RIFCSPHIGHO2_02_FULL_45_40</name>
    <dbReference type="NCBI Taxonomy" id="1798337"/>
    <lineage>
        <taxon>Bacteria</taxon>
        <taxon>Candidatus Giovannoniibacteriota</taxon>
    </lineage>
</organism>
<evidence type="ECO:0000313" key="1">
    <source>
        <dbReference type="EMBL" id="OGF72591.1"/>
    </source>
</evidence>
<dbReference type="AlphaFoldDB" id="A0A1F5WBB8"/>
<accession>A0A1F5WBB8</accession>
<sequence>MWIVCFHIFWIFYHFFAKLFQKFPIALKLIYTCILVYKLTELFINQIPTGKEGGKAVHYGRPSSRALGSVFSRSALVTTVGTRISRGFLGHSLMALLPLAFKCAVPLSYAICAPAILEQRARLHLRSRFPFAEAKSEQERSGSISA</sequence>
<protein>
    <submittedName>
        <fullName evidence="1">Uncharacterized protein</fullName>
    </submittedName>
</protein>